<dbReference type="CDD" id="cd00657">
    <property type="entry name" value="Ferritin_like"/>
    <property type="match status" value="1"/>
</dbReference>
<gene>
    <name evidence="1" type="ORF">LIN78_14330</name>
</gene>
<dbReference type="InterPro" id="IPR009078">
    <property type="entry name" value="Ferritin-like_SF"/>
</dbReference>
<name>A0ABS8D9C7_9NEIS</name>
<evidence type="ECO:0000313" key="2">
    <source>
        <dbReference type="Proteomes" id="UP001165395"/>
    </source>
</evidence>
<dbReference type="Pfam" id="PF04305">
    <property type="entry name" value="DUF455"/>
    <property type="match status" value="1"/>
</dbReference>
<organism evidence="1 2">
    <name type="scientific">Leeia speluncae</name>
    <dbReference type="NCBI Taxonomy" id="2884804"/>
    <lineage>
        <taxon>Bacteria</taxon>
        <taxon>Pseudomonadati</taxon>
        <taxon>Pseudomonadota</taxon>
        <taxon>Betaproteobacteria</taxon>
        <taxon>Neisseriales</taxon>
        <taxon>Leeiaceae</taxon>
        <taxon>Leeia</taxon>
    </lineage>
</organism>
<evidence type="ECO:0000313" key="1">
    <source>
        <dbReference type="EMBL" id="MCB6184722.1"/>
    </source>
</evidence>
<proteinExistence type="predicted"/>
<dbReference type="EMBL" id="JAJBZT010000009">
    <property type="protein sequence ID" value="MCB6184722.1"/>
    <property type="molecule type" value="Genomic_DNA"/>
</dbReference>
<dbReference type="RefSeq" id="WP_227181543.1">
    <property type="nucleotide sequence ID" value="NZ_JAJBZT010000009.1"/>
</dbReference>
<dbReference type="InterPro" id="IPR011197">
    <property type="entry name" value="UCP012318"/>
</dbReference>
<sequence>MLQRLAFETLCESSAEEKVRLTFSLQGYIEQLQAGELEELFQLSLEEECPGLPSSVILVSPDQVPRRRLGSLHGCAAMLHAVAHIEFNAINLALDVVCRFAGMPKAFYLDWCRVAVEEAYHFSLVSDRLAELGFNYGDFPAHHGLWEMALKTKSDPLARMAMVPRLLEARGLDVTPGLQARMLAAGEKKGAGILDIIFRDEVGHVRVGNYWFRWLCKSRGLDPLEIFRVYLPLYSAPKHRGEMNLEARLSAGFDQDDINVLLAYSNA</sequence>
<dbReference type="Proteomes" id="UP001165395">
    <property type="component" value="Unassembled WGS sequence"/>
</dbReference>
<dbReference type="SUPFAM" id="SSF47240">
    <property type="entry name" value="Ferritin-like"/>
    <property type="match status" value="1"/>
</dbReference>
<dbReference type="InterPro" id="IPR007402">
    <property type="entry name" value="DUF455"/>
</dbReference>
<protein>
    <submittedName>
        <fullName evidence="1">Ferritin-like domain-containing protein</fullName>
    </submittedName>
</protein>
<keyword evidence="2" id="KW-1185">Reference proteome</keyword>
<reference evidence="1" key="1">
    <citation type="submission" date="2021-10" db="EMBL/GenBank/DDBJ databases">
        <title>The complete genome sequence of Leeia sp. TBRC 13508.</title>
        <authorList>
            <person name="Charoenyingcharoen P."/>
            <person name="Yukphan P."/>
        </authorList>
    </citation>
    <scope>NUCLEOTIDE SEQUENCE</scope>
    <source>
        <strain evidence="1">TBRC 13508</strain>
    </source>
</reference>
<dbReference type="PANTHER" id="PTHR42782">
    <property type="entry name" value="SI:CH73-314G15.3"/>
    <property type="match status" value="1"/>
</dbReference>
<comment type="caution">
    <text evidence="1">The sequence shown here is derived from an EMBL/GenBank/DDBJ whole genome shotgun (WGS) entry which is preliminary data.</text>
</comment>
<accession>A0ABS8D9C7</accession>
<dbReference type="PIRSF" id="PIRSF012318">
    <property type="entry name" value="UCP012318"/>
    <property type="match status" value="1"/>
</dbReference>
<dbReference type="PANTHER" id="PTHR42782:SF4">
    <property type="entry name" value="DUF455 DOMAIN-CONTAINING PROTEIN"/>
    <property type="match status" value="1"/>
</dbReference>